<dbReference type="PANTHER" id="PTHR43283:SF3">
    <property type="entry name" value="BETA-LACTAMASE FAMILY PROTEIN (AFU_ORTHOLOGUE AFUA_5G07500)"/>
    <property type="match status" value="1"/>
</dbReference>
<evidence type="ECO:0000256" key="1">
    <source>
        <dbReference type="SAM" id="SignalP"/>
    </source>
</evidence>
<protein>
    <recommendedName>
        <fullName evidence="2">Beta-lactamase-related domain-containing protein</fullName>
    </recommendedName>
</protein>
<evidence type="ECO:0000313" key="3">
    <source>
        <dbReference type="EMBL" id="GGW41112.1"/>
    </source>
</evidence>
<gene>
    <name evidence="3" type="ORF">GCM10010503_16600</name>
</gene>
<evidence type="ECO:0000313" key="4">
    <source>
        <dbReference type="Proteomes" id="UP000620224"/>
    </source>
</evidence>
<feature type="domain" description="Beta-lactamase-related" evidence="2">
    <location>
        <begin position="71"/>
        <end position="208"/>
    </location>
</feature>
<evidence type="ECO:0000259" key="2">
    <source>
        <dbReference type="Pfam" id="PF00144"/>
    </source>
</evidence>
<reference evidence="3" key="1">
    <citation type="journal article" date="2014" name="Int. J. Syst. Evol. Microbiol.">
        <title>Complete genome sequence of Corynebacterium casei LMG S-19264T (=DSM 44701T), isolated from a smear-ripened cheese.</title>
        <authorList>
            <consortium name="US DOE Joint Genome Institute (JGI-PGF)"/>
            <person name="Walter F."/>
            <person name="Albersmeier A."/>
            <person name="Kalinowski J."/>
            <person name="Ruckert C."/>
        </authorList>
    </citation>
    <scope>NUCLEOTIDE SEQUENCE</scope>
    <source>
        <strain evidence="3">JCM 4490</strain>
    </source>
</reference>
<dbReference type="AlphaFoldDB" id="A0A918J3G2"/>
<dbReference type="Gene3D" id="3.40.710.10">
    <property type="entry name" value="DD-peptidase/beta-lactamase superfamily"/>
    <property type="match status" value="1"/>
</dbReference>
<organism evidence="3 4">
    <name type="scientific">Streptomyces lucensis JCM 4490</name>
    <dbReference type="NCBI Taxonomy" id="1306176"/>
    <lineage>
        <taxon>Bacteria</taxon>
        <taxon>Bacillati</taxon>
        <taxon>Actinomycetota</taxon>
        <taxon>Actinomycetes</taxon>
        <taxon>Kitasatosporales</taxon>
        <taxon>Streptomycetaceae</taxon>
        <taxon>Streptomyces</taxon>
    </lineage>
</organism>
<dbReference type="InterPro" id="IPR012338">
    <property type="entry name" value="Beta-lactam/transpept-like"/>
</dbReference>
<comment type="caution">
    <text evidence="3">The sequence shown here is derived from an EMBL/GenBank/DDBJ whole genome shotgun (WGS) entry which is preliminary data.</text>
</comment>
<dbReference type="InterPro" id="IPR001466">
    <property type="entry name" value="Beta-lactam-related"/>
</dbReference>
<feature type="chain" id="PRO_5039548541" description="Beta-lactamase-related domain-containing protein" evidence="1">
    <location>
        <begin position="27"/>
        <end position="209"/>
    </location>
</feature>
<accession>A0A918J3G2</accession>
<dbReference type="SUPFAM" id="SSF56601">
    <property type="entry name" value="beta-lactamase/transpeptidase-like"/>
    <property type="match status" value="1"/>
</dbReference>
<dbReference type="InterPro" id="IPR050789">
    <property type="entry name" value="Diverse_Enzym_Activities"/>
</dbReference>
<dbReference type="PANTHER" id="PTHR43283">
    <property type="entry name" value="BETA-LACTAMASE-RELATED"/>
    <property type="match status" value="1"/>
</dbReference>
<dbReference type="Pfam" id="PF00144">
    <property type="entry name" value="Beta-lactamase"/>
    <property type="match status" value="1"/>
</dbReference>
<sequence>MRKPRAGARRAAAAVGCAALLVSGWAAPCGAHATARFPVPAARAAVAFDPAPEALRRIDPAALRSAVAGAAKKLLVPGAVVLLRTPQGTFRVTVGTTERARTVPPTTDDHFRIASNTKTMTGALILLLAQDGRLRLSDPVSAYVPGVPGGAHITLAELLKMRSGLYDYTSAPELAASLDARPRAARTPREMLGIAFRRPPDFAPGTAYE</sequence>
<name>A0A918J3G2_9ACTN</name>
<proteinExistence type="predicted"/>
<dbReference type="Proteomes" id="UP000620224">
    <property type="component" value="Unassembled WGS sequence"/>
</dbReference>
<reference evidence="3" key="2">
    <citation type="submission" date="2020-09" db="EMBL/GenBank/DDBJ databases">
        <authorList>
            <person name="Sun Q."/>
            <person name="Ohkuma M."/>
        </authorList>
    </citation>
    <scope>NUCLEOTIDE SEQUENCE</scope>
    <source>
        <strain evidence="3">JCM 4490</strain>
    </source>
</reference>
<dbReference type="EMBL" id="BMUE01000003">
    <property type="protein sequence ID" value="GGW41112.1"/>
    <property type="molecule type" value="Genomic_DNA"/>
</dbReference>
<feature type="signal peptide" evidence="1">
    <location>
        <begin position="1"/>
        <end position="26"/>
    </location>
</feature>
<keyword evidence="4" id="KW-1185">Reference proteome</keyword>
<keyword evidence="1" id="KW-0732">Signal</keyword>